<evidence type="ECO:0000313" key="3">
    <source>
        <dbReference type="Proteomes" id="UP000688947"/>
    </source>
</evidence>
<dbReference type="GO" id="GO:0004523">
    <property type="term" value="F:RNA-DNA hybrid ribonuclease activity"/>
    <property type="evidence" value="ECO:0007669"/>
    <property type="project" value="InterPro"/>
</dbReference>
<dbReference type="EMBL" id="JAENGZ010000843">
    <property type="protein sequence ID" value="KAG6953233.1"/>
    <property type="molecule type" value="Genomic_DNA"/>
</dbReference>
<dbReference type="OrthoDB" id="124261at2759"/>
<accession>A0A8T1U683</accession>
<proteinExistence type="predicted"/>
<organism evidence="2 3">
    <name type="scientific">Phytophthora cactorum</name>
    <dbReference type="NCBI Taxonomy" id="29920"/>
    <lineage>
        <taxon>Eukaryota</taxon>
        <taxon>Sar</taxon>
        <taxon>Stramenopiles</taxon>
        <taxon>Oomycota</taxon>
        <taxon>Peronosporomycetes</taxon>
        <taxon>Peronosporales</taxon>
        <taxon>Peronosporaceae</taxon>
        <taxon>Phytophthora</taxon>
    </lineage>
</organism>
<dbReference type="InterPro" id="IPR002156">
    <property type="entry name" value="RNaseH_domain"/>
</dbReference>
<dbReference type="Pfam" id="PF13456">
    <property type="entry name" value="RVT_3"/>
    <property type="match status" value="1"/>
</dbReference>
<feature type="domain" description="RNase H type-1" evidence="1">
    <location>
        <begin position="7"/>
        <end position="50"/>
    </location>
</feature>
<reference evidence="2" key="1">
    <citation type="submission" date="2021-01" db="EMBL/GenBank/DDBJ databases">
        <title>Phytophthora aleatoria, a newly-described species from Pinus radiata is distinct from Phytophthora cactorum isolates based on comparative genomics.</title>
        <authorList>
            <person name="Mcdougal R."/>
            <person name="Panda P."/>
            <person name="Williams N."/>
            <person name="Studholme D.J."/>
        </authorList>
    </citation>
    <scope>NUCLEOTIDE SEQUENCE</scope>
    <source>
        <strain evidence="2">NZFS 3830</strain>
    </source>
</reference>
<sequence length="60" mass="6721">MALVSLTITNNQAEKVPLYHGLQACMQHRWSPLHVIGDSALIIIQHSKRRAPIAVHLKTI</sequence>
<comment type="caution">
    <text evidence="2">The sequence shown here is derived from an EMBL/GenBank/DDBJ whole genome shotgun (WGS) entry which is preliminary data.</text>
</comment>
<name>A0A8T1U683_9STRA</name>
<dbReference type="AlphaFoldDB" id="A0A8T1U683"/>
<dbReference type="Proteomes" id="UP000688947">
    <property type="component" value="Unassembled WGS sequence"/>
</dbReference>
<evidence type="ECO:0000259" key="1">
    <source>
        <dbReference type="Pfam" id="PF13456"/>
    </source>
</evidence>
<dbReference type="GO" id="GO:0003676">
    <property type="term" value="F:nucleic acid binding"/>
    <property type="evidence" value="ECO:0007669"/>
    <property type="project" value="InterPro"/>
</dbReference>
<evidence type="ECO:0000313" key="2">
    <source>
        <dbReference type="EMBL" id="KAG6953233.1"/>
    </source>
</evidence>
<protein>
    <recommendedName>
        <fullName evidence="1">RNase H type-1 domain-containing protein</fullName>
    </recommendedName>
</protein>
<gene>
    <name evidence="2" type="ORF">JG687_00012507</name>
</gene>